<evidence type="ECO:0000313" key="1">
    <source>
        <dbReference type="EMBL" id="TPE45741.1"/>
    </source>
</evidence>
<gene>
    <name evidence="1" type="ORF">FJM67_16280</name>
</gene>
<proteinExistence type="predicted"/>
<evidence type="ECO:0000313" key="2">
    <source>
        <dbReference type="Proteomes" id="UP000315901"/>
    </source>
</evidence>
<dbReference type="EMBL" id="VFRR01000063">
    <property type="protein sequence ID" value="TPE45741.1"/>
    <property type="molecule type" value="Genomic_DNA"/>
</dbReference>
<dbReference type="RefSeq" id="WP_140591585.1">
    <property type="nucleotide sequence ID" value="NZ_VFRR01000063.1"/>
</dbReference>
<dbReference type="Proteomes" id="UP000315901">
    <property type="component" value="Unassembled WGS sequence"/>
</dbReference>
<accession>A0A501WEY0</accession>
<keyword evidence="2" id="KW-1185">Reference proteome</keyword>
<name>A0A501WEY0_9GAMM</name>
<dbReference type="AlphaFoldDB" id="A0A501WEY0"/>
<sequence length="166" mass="18558">MNKKHYKLLGKLTPAMFILSVICLQGCSVNPPQEGNYRAIADMDSGAQICAYIGKLSQTDVLASRRLTSTWMRSWGSGWDQNSYVLIFNQENSRANTYLQQNGPESFANYCSNIEAQLAQFKLEEQREHEKAIARAGATKVEVTTQSTPRSTTCNKIGTQVFCNSF</sequence>
<organism evidence="1 2">
    <name type="scientific">Maribrevibacterium harenarium</name>
    <dbReference type="NCBI Taxonomy" id="2589817"/>
    <lineage>
        <taxon>Bacteria</taxon>
        <taxon>Pseudomonadati</taxon>
        <taxon>Pseudomonadota</taxon>
        <taxon>Gammaproteobacteria</taxon>
        <taxon>Oceanospirillales</taxon>
        <taxon>Oceanospirillaceae</taxon>
        <taxon>Maribrevibacterium</taxon>
    </lineage>
</organism>
<protein>
    <submittedName>
        <fullName evidence="1">Uncharacterized protein</fullName>
    </submittedName>
</protein>
<reference evidence="1 2" key="1">
    <citation type="submission" date="2019-06" db="EMBL/GenBank/DDBJ databases">
        <title>A novel bacterium of genus Marinomonas, isolated from coastal sand.</title>
        <authorList>
            <person name="Huang H."/>
            <person name="Mo K."/>
            <person name="Hu Y."/>
        </authorList>
    </citation>
    <scope>NUCLEOTIDE SEQUENCE [LARGE SCALE GENOMIC DNA]</scope>
    <source>
        <strain evidence="1 2">HB171799</strain>
    </source>
</reference>
<comment type="caution">
    <text evidence="1">The sequence shown here is derived from an EMBL/GenBank/DDBJ whole genome shotgun (WGS) entry which is preliminary data.</text>
</comment>